<dbReference type="AlphaFoldDB" id="A0A1I3R0Y3"/>
<dbReference type="PANTHER" id="PTHR34136">
    <property type="match status" value="1"/>
</dbReference>
<reference evidence="4" key="1">
    <citation type="submission" date="2016-10" db="EMBL/GenBank/DDBJ databases">
        <authorList>
            <person name="Varghese N."/>
            <person name="Submissions S."/>
        </authorList>
    </citation>
    <scope>NUCLEOTIDE SEQUENCE [LARGE SCALE GENOMIC DNA]</scope>
    <source>
        <strain evidence="4">DSM 21857</strain>
    </source>
</reference>
<keyword evidence="2" id="KW-0808">Transferase</keyword>
<dbReference type="STRING" id="1121003.SAMN03080618_02867"/>
<name>A0A1I3R0Y3_9HYPH</name>
<dbReference type="Proteomes" id="UP000242763">
    <property type="component" value="Unassembled WGS sequence"/>
</dbReference>
<dbReference type="NCBIfam" id="TIGR00696">
    <property type="entry name" value="wecG_tagA_cpsF"/>
    <property type="match status" value="1"/>
</dbReference>
<dbReference type="PANTHER" id="PTHR34136:SF1">
    <property type="entry name" value="UDP-N-ACETYL-D-MANNOSAMINURONIC ACID TRANSFERASE"/>
    <property type="match status" value="1"/>
</dbReference>
<keyword evidence="4" id="KW-1185">Reference proteome</keyword>
<proteinExistence type="predicted"/>
<accession>A0A1I3R0Y3</accession>
<evidence type="ECO:0000256" key="1">
    <source>
        <dbReference type="ARBA" id="ARBA00022676"/>
    </source>
</evidence>
<gene>
    <name evidence="3" type="ORF">SAMN03080618_02867</name>
</gene>
<keyword evidence="1" id="KW-0328">Glycosyltransferase</keyword>
<sequence length="266" mass="30204">MANVEMFEPAPADGLKVERQRFLHVPFDPLEQSAVLQLVGRSHRDLPFRYIVTPNADHVVRLNRQPELMPFYEQAWLTLCDSKPIHLFARTRARNLTHVTGSDLTNRLFDTVIRPGDRIVMIVATQAIATDIQAAYPDLDIRAHVPPAGLLNNRAAIEHCVHFVERERGRFVFIAVGSPQSEKIAWLLARRGIAVGIGLCIGAALEFLVGNKKRAPLWMQQMSLEWLHRMAGDPKRLWRRYVYGAMPLMGLFLQEMSERDKAGHSA</sequence>
<dbReference type="CDD" id="cd06533">
    <property type="entry name" value="Glyco_transf_WecG_TagA"/>
    <property type="match status" value="1"/>
</dbReference>
<protein>
    <submittedName>
        <fullName evidence="3">Polymer biosynthesis protein, WecB/TagA/CpsF family</fullName>
    </submittedName>
</protein>
<organism evidence="3 4">
    <name type="scientific">Aquamicrobium aerolatum DSM 21857</name>
    <dbReference type="NCBI Taxonomy" id="1121003"/>
    <lineage>
        <taxon>Bacteria</taxon>
        <taxon>Pseudomonadati</taxon>
        <taxon>Pseudomonadota</taxon>
        <taxon>Alphaproteobacteria</taxon>
        <taxon>Hyphomicrobiales</taxon>
        <taxon>Phyllobacteriaceae</taxon>
        <taxon>Aerobium</taxon>
    </lineage>
</organism>
<dbReference type="GO" id="GO:0016758">
    <property type="term" value="F:hexosyltransferase activity"/>
    <property type="evidence" value="ECO:0007669"/>
    <property type="project" value="TreeGrafter"/>
</dbReference>
<dbReference type="EMBL" id="FORF01000017">
    <property type="protein sequence ID" value="SFJ39998.1"/>
    <property type="molecule type" value="Genomic_DNA"/>
</dbReference>
<dbReference type="InterPro" id="IPR004629">
    <property type="entry name" value="WecG_TagA_CpsF"/>
</dbReference>
<dbReference type="Pfam" id="PF03808">
    <property type="entry name" value="Glyco_tran_WecG"/>
    <property type="match status" value="1"/>
</dbReference>
<evidence type="ECO:0000313" key="4">
    <source>
        <dbReference type="Proteomes" id="UP000242763"/>
    </source>
</evidence>
<evidence type="ECO:0000313" key="3">
    <source>
        <dbReference type="EMBL" id="SFJ39998.1"/>
    </source>
</evidence>
<evidence type="ECO:0000256" key="2">
    <source>
        <dbReference type="ARBA" id="ARBA00022679"/>
    </source>
</evidence>
<dbReference type="RefSeq" id="WP_244523270.1">
    <property type="nucleotide sequence ID" value="NZ_FORF01000017.1"/>
</dbReference>